<protein>
    <submittedName>
        <fullName evidence="8">Permease</fullName>
    </submittedName>
</protein>
<proteinExistence type="inferred from homology"/>
<feature type="transmembrane region" description="Helical" evidence="7">
    <location>
        <begin position="243"/>
        <end position="259"/>
    </location>
</feature>
<keyword evidence="5 7" id="KW-1133">Transmembrane helix</keyword>
<dbReference type="Proteomes" id="UP000593626">
    <property type="component" value="Chromosome"/>
</dbReference>
<comment type="similarity">
    <text evidence="2">Belongs to the UPF0718 family.</text>
</comment>
<feature type="transmembrane region" description="Helical" evidence="7">
    <location>
        <begin position="306"/>
        <end position="331"/>
    </location>
</feature>
<evidence type="ECO:0000256" key="2">
    <source>
        <dbReference type="ARBA" id="ARBA00006386"/>
    </source>
</evidence>
<evidence type="ECO:0000313" key="9">
    <source>
        <dbReference type="Proteomes" id="UP000593626"/>
    </source>
</evidence>
<keyword evidence="6 7" id="KW-0472">Membrane</keyword>
<accession>A0A7S8CAU4</accession>
<dbReference type="KEGG" id="mcui:G8O30_06110"/>
<evidence type="ECO:0000256" key="1">
    <source>
        <dbReference type="ARBA" id="ARBA00004651"/>
    </source>
</evidence>
<evidence type="ECO:0000256" key="7">
    <source>
        <dbReference type="SAM" id="Phobius"/>
    </source>
</evidence>
<evidence type="ECO:0000256" key="4">
    <source>
        <dbReference type="ARBA" id="ARBA00022692"/>
    </source>
</evidence>
<evidence type="ECO:0000256" key="3">
    <source>
        <dbReference type="ARBA" id="ARBA00022475"/>
    </source>
</evidence>
<organism evidence="8 9">
    <name type="scientific">Mangrovibacillus cuniculi</name>
    <dbReference type="NCBI Taxonomy" id="2593652"/>
    <lineage>
        <taxon>Bacteria</taxon>
        <taxon>Bacillati</taxon>
        <taxon>Bacillota</taxon>
        <taxon>Bacilli</taxon>
        <taxon>Bacillales</taxon>
        <taxon>Bacillaceae</taxon>
        <taxon>Mangrovibacillus</taxon>
    </lineage>
</organism>
<feature type="transmembrane region" description="Helical" evidence="7">
    <location>
        <begin position="152"/>
        <end position="171"/>
    </location>
</feature>
<gene>
    <name evidence="8" type="ORF">G8O30_06110</name>
</gene>
<comment type="subcellular location">
    <subcellularLocation>
        <location evidence="1">Cell membrane</location>
        <topology evidence="1">Multi-pass membrane protein</topology>
    </subcellularLocation>
</comment>
<name>A0A7S8CAU4_9BACI</name>
<sequence>MKKTLSTIGTVLLFCFILFLFLFGDRLVDVGSTEGIGQSYLNVNTIFVGIVLEALPFILIGVFASSLIQVFVKEEWLVRVIPKKPILSIIPAIIVGALLPICECAIVPVVRRLLSKGMPVYVAMVLFVSAPVLNPIVFASTFYSFQGVPEVYWGRMILAAIVALVIGYYFVMKNFTSVLKTDAVLVSHNHQAKGFKNKTNEILQHMSDEFFDVGKFLLLGAFIAASFQAFFPRDLLESVGQSTIASPIVMMILAYILSLCSEADAFVAASFANSFSIPAILAFLVYGPMIDLKNTLLMLAYFKKGFVLRFISVVTVSVFVIIMLFTIWLGVTS</sequence>
<keyword evidence="9" id="KW-1185">Reference proteome</keyword>
<dbReference type="GO" id="GO:0005886">
    <property type="term" value="C:plasma membrane"/>
    <property type="evidence" value="ECO:0007669"/>
    <property type="project" value="UniProtKB-SubCell"/>
</dbReference>
<feature type="transmembrane region" description="Helical" evidence="7">
    <location>
        <begin position="121"/>
        <end position="145"/>
    </location>
</feature>
<dbReference type="PANTHER" id="PTHR34184">
    <property type="entry name" value="UPF0718 PROTEIN YCGR"/>
    <property type="match status" value="1"/>
</dbReference>
<feature type="transmembrane region" description="Helical" evidence="7">
    <location>
        <begin position="46"/>
        <end position="68"/>
    </location>
</feature>
<dbReference type="AlphaFoldDB" id="A0A7S8CAU4"/>
<dbReference type="PANTHER" id="PTHR34184:SF4">
    <property type="entry name" value="UPF0718 PROTEIN YCGR"/>
    <property type="match status" value="1"/>
</dbReference>
<dbReference type="EMBL" id="CP049742">
    <property type="protein sequence ID" value="QPC46570.1"/>
    <property type="molecule type" value="Genomic_DNA"/>
</dbReference>
<dbReference type="RefSeq" id="WP_239674094.1">
    <property type="nucleotide sequence ID" value="NZ_CP049742.1"/>
</dbReference>
<feature type="transmembrane region" description="Helical" evidence="7">
    <location>
        <begin position="213"/>
        <end position="231"/>
    </location>
</feature>
<feature type="transmembrane region" description="Helical" evidence="7">
    <location>
        <begin position="89"/>
        <end position="109"/>
    </location>
</feature>
<evidence type="ECO:0000256" key="5">
    <source>
        <dbReference type="ARBA" id="ARBA00022989"/>
    </source>
</evidence>
<dbReference type="InterPro" id="IPR005524">
    <property type="entry name" value="DUF318"/>
</dbReference>
<dbReference type="Pfam" id="PF03773">
    <property type="entry name" value="ArsP_1"/>
    <property type="match status" value="1"/>
</dbReference>
<evidence type="ECO:0000313" key="8">
    <source>
        <dbReference type="EMBL" id="QPC46570.1"/>
    </source>
</evidence>
<feature type="transmembrane region" description="Helical" evidence="7">
    <location>
        <begin position="265"/>
        <end position="286"/>
    </location>
</feature>
<keyword evidence="4 7" id="KW-0812">Transmembrane</keyword>
<dbReference type="InterPro" id="IPR052923">
    <property type="entry name" value="UPF0718"/>
</dbReference>
<reference evidence="8 9" key="1">
    <citation type="submission" date="2019-07" db="EMBL/GenBank/DDBJ databases">
        <title>Genome sequence of 2 isolates from Red Sea Mangroves.</title>
        <authorList>
            <person name="Sefrji F."/>
            <person name="Michoud G."/>
            <person name="Merlino G."/>
            <person name="Daffonchio D."/>
        </authorList>
    </citation>
    <scope>NUCLEOTIDE SEQUENCE [LARGE SCALE GENOMIC DNA]</scope>
    <source>
        <strain evidence="8 9">R1DC41</strain>
    </source>
</reference>
<keyword evidence="3" id="KW-1003">Cell membrane</keyword>
<evidence type="ECO:0000256" key="6">
    <source>
        <dbReference type="ARBA" id="ARBA00023136"/>
    </source>
</evidence>